<evidence type="ECO:0000313" key="6">
    <source>
        <dbReference type="Proteomes" id="UP000708208"/>
    </source>
</evidence>
<reference evidence="5" key="1">
    <citation type="submission" date="2021-06" db="EMBL/GenBank/DDBJ databases">
        <authorList>
            <person name="Hodson N. C."/>
            <person name="Mongue J. A."/>
            <person name="Jaron S. K."/>
        </authorList>
    </citation>
    <scope>NUCLEOTIDE SEQUENCE</scope>
</reference>
<evidence type="ECO:0000259" key="4">
    <source>
        <dbReference type="PROSITE" id="PS50600"/>
    </source>
</evidence>
<dbReference type="GO" id="GO:0000338">
    <property type="term" value="P:protein deneddylation"/>
    <property type="evidence" value="ECO:0007669"/>
    <property type="project" value="TreeGrafter"/>
</dbReference>
<dbReference type="GO" id="GO:0006508">
    <property type="term" value="P:proteolysis"/>
    <property type="evidence" value="ECO:0007669"/>
    <property type="project" value="UniProtKB-KW"/>
</dbReference>
<dbReference type="PROSITE" id="PS50600">
    <property type="entry name" value="ULP_PROTEASE"/>
    <property type="match status" value="1"/>
</dbReference>
<dbReference type="InterPro" id="IPR044613">
    <property type="entry name" value="Nep1/2-like"/>
</dbReference>
<dbReference type="InterPro" id="IPR003653">
    <property type="entry name" value="Peptidase_C48_C"/>
</dbReference>
<dbReference type="GO" id="GO:0019784">
    <property type="term" value="F:deNEDDylase activity"/>
    <property type="evidence" value="ECO:0007669"/>
    <property type="project" value="InterPro"/>
</dbReference>
<dbReference type="GO" id="GO:0008234">
    <property type="term" value="F:cysteine-type peptidase activity"/>
    <property type="evidence" value="ECO:0007669"/>
    <property type="project" value="UniProtKB-KW"/>
</dbReference>
<dbReference type="PANTHER" id="PTHR46468">
    <property type="entry name" value="SENTRIN-SPECIFIC PROTEASE 8"/>
    <property type="match status" value="1"/>
</dbReference>
<evidence type="ECO:0000256" key="1">
    <source>
        <dbReference type="ARBA" id="ARBA00022670"/>
    </source>
</evidence>
<dbReference type="OrthoDB" id="5065855at2759"/>
<evidence type="ECO:0000256" key="2">
    <source>
        <dbReference type="ARBA" id="ARBA00022801"/>
    </source>
</evidence>
<evidence type="ECO:0000256" key="3">
    <source>
        <dbReference type="ARBA" id="ARBA00022807"/>
    </source>
</evidence>
<accession>A0A8J2JWV7</accession>
<keyword evidence="6" id="KW-1185">Reference proteome</keyword>
<dbReference type="Pfam" id="PF02902">
    <property type="entry name" value="Peptidase_C48"/>
    <property type="match status" value="1"/>
</dbReference>
<dbReference type="AlphaFoldDB" id="A0A8J2JWV7"/>
<evidence type="ECO:0000313" key="5">
    <source>
        <dbReference type="EMBL" id="CAG7726839.1"/>
    </source>
</evidence>
<proteinExistence type="predicted"/>
<dbReference type="Proteomes" id="UP000708208">
    <property type="component" value="Unassembled WGS sequence"/>
</dbReference>
<comment type="caution">
    <text evidence="5">The sequence shown here is derived from an EMBL/GenBank/DDBJ whole genome shotgun (WGS) entry which is preliminary data.</text>
</comment>
<dbReference type="PANTHER" id="PTHR46468:SF1">
    <property type="entry name" value="SENTRIN-SPECIFIC PROTEASE 8"/>
    <property type="match status" value="1"/>
</dbReference>
<keyword evidence="2" id="KW-0378">Hydrolase</keyword>
<organism evidence="5 6">
    <name type="scientific">Allacma fusca</name>
    <dbReference type="NCBI Taxonomy" id="39272"/>
    <lineage>
        <taxon>Eukaryota</taxon>
        <taxon>Metazoa</taxon>
        <taxon>Ecdysozoa</taxon>
        <taxon>Arthropoda</taxon>
        <taxon>Hexapoda</taxon>
        <taxon>Collembola</taxon>
        <taxon>Symphypleona</taxon>
        <taxon>Sminthuridae</taxon>
        <taxon>Allacma</taxon>
    </lineage>
</organism>
<name>A0A8J2JWV7_9HEXA</name>
<keyword evidence="1" id="KW-0645">Protease</keyword>
<feature type="domain" description="Ubiquitin-like protease family profile" evidence="4">
    <location>
        <begin position="13"/>
        <end position="176"/>
    </location>
</feature>
<protein>
    <recommendedName>
        <fullName evidence="4">Ubiquitin-like protease family profile domain-containing protein</fullName>
    </recommendedName>
</protein>
<keyword evidence="3" id="KW-0788">Thiol protease</keyword>
<sequence length="217" mass="24745">MERNSLILSYGDYVIRKNEMDILGSTQWLNDTIIGFYFEYLSRLYPESGGFKFFGPEITQCIKLGSKHDIPVFTGGLECLRKINFMFWPVNDSMDPHDHYGGSHWSLLVFSRRENFFGHFDSTMTAGGGNDIQARRIYEKLAPFVSHSATYQNLLCETQRNGYDCGIHVLCNAEKIADAASKYGRIQGVQTATSDFVAGMRNHLIRLIEKESLRACR</sequence>
<gene>
    <name evidence="5" type="ORF">AFUS01_LOCUS15724</name>
</gene>
<dbReference type="EMBL" id="CAJVCH010140704">
    <property type="protein sequence ID" value="CAG7726839.1"/>
    <property type="molecule type" value="Genomic_DNA"/>
</dbReference>